<evidence type="ECO:0000256" key="2">
    <source>
        <dbReference type="SAM" id="SignalP"/>
    </source>
</evidence>
<dbReference type="AlphaFoldDB" id="A0A084WR24"/>
<feature type="chain" id="PRO_5001785079" evidence="2">
    <location>
        <begin position="45"/>
        <end position="165"/>
    </location>
</feature>
<dbReference type="EnsemblMetazoa" id="ASIC020923-RA">
    <property type="protein sequence ID" value="ASIC020923-PA"/>
    <property type="gene ID" value="ASIC020923"/>
</dbReference>
<evidence type="ECO:0000256" key="1">
    <source>
        <dbReference type="SAM" id="MobiDB-lite"/>
    </source>
</evidence>
<dbReference type="STRING" id="74873.A0A084WR24"/>
<keyword evidence="5" id="KW-1185">Reference proteome</keyword>
<evidence type="ECO:0000313" key="5">
    <source>
        <dbReference type="Proteomes" id="UP000030765"/>
    </source>
</evidence>
<evidence type="ECO:0000313" key="3">
    <source>
        <dbReference type="EMBL" id="KFB52668.1"/>
    </source>
</evidence>
<dbReference type="EMBL" id="KE525402">
    <property type="protein sequence ID" value="KFB52668.1"/>
    <property type="molecule type" value="Genomic_DNA"/>
</dbReference>
<feature type="signal peptide" evidence="2">
    <location>
        <begin position="1"/>
        <end position="44"/>
    </location>
</feature>
<reference evidence="4" key="2">
    <citation type="submission" date="2020-05" db="UniProtKB">
        <authorList>
            <consortium name="EnsemblMetazoa"/>
        </authorList>
    </citation>
    <scope>IDENTIFICATION</scope>
</reference>
<sequence length="165" mass="17949">MKAISAKRQPRHEMTSTPATFDRCIRVVLLVVLLHLCCVGSSAAEEPSSSATNLTERKHPLGNNSSANEGPLSELPKPIFCFPSPSTPSPDETEVSPRKHKTRRKGGGGGGGNGHRSKPKKRKTAMQTALQSAARKGLAAMIELYDRQEPDMLKRGKLGEWSMEM</sequence>
<organism evidence="3">
    <name type="scientific">Anopheles sinensis</name>
    <name type="common">Mosquito</name>
    <dbReference type="NCBI Taxonomy" id="74873"/>
    <lineage>
        <taxon>Eukaryota</taxon>
        <taxon>Metazoa</taxon>
        <taxon>Ecdysozoa</taxon>
        <taxon>Arthropoda</taxon>
        <taxon>Hexapoda</taxon>
        <taxon>Insecta</taxon>
        <taxon>Pterygota</taxon>
        <taxon>Neoptera</taxon>
        <taxon>Endopterygota</taxon>
        <taxon>Diptera</taxon>
        <taxon>Nematocera</taxon>
        <taxon>Culicoidea</taxon>
        <taxon>Culicidae</taxon>
        <taxon>Anophelinae</taxon>
        <taxon>Anopheles</taxon>
    </lineage>
</organism>
<proteinExistence type="predicted"/>
<reference evidence="3 5" key="1">
    <citation type="journal article" date="2014" name="BMC Genomics">
        <title>Genome sequence of Anopheles sinensis provides insight into genetics basis of mosquito competence for malaria parasites.</title>
        <authorList>
            <person name="Zhou D."/>
            <person name="Zhang D."/>
            <person name="Ding G."/>
            <person name="Shi L."/>
            <person name="Hou Q."/>
            <person name="Ye Y."/>
            <person name="Xu Y."/>
            <person name="Zhou H."/>
            <person name="Xiong C."/>
            <person name="Li S."/>
            <person name="Yu J."/>
            <person name="Hong S."/>
            <person name="Yu X."/>
            <person name="Zou P."/>
            <person name="Chen C."/>
            <person name="Chang X."/>
            <person name="Wang W."/>
            <person name="Lv Y."/>
            <person name="Sun Y."/>
            <person name="Ma L."/>
            <person name="Shen B."/>
            <person name="Zhu C."/>
        </authorList>
    </citation>
    <scope>NUCLEOTIDE SEQUENCE [LARGE SCALE GENOMIC DNA]</scope>
</reference>
<name>A0A084WR24_ANOSI</name>
<protein>
    <submittedName>
        <fullName evidence="3 4">Uncharacterized protein</fullName>
    </submittedName>
</protein>
<gene>
    <name evidence="3" type="ORF">ZHAS_00020923</name>
</gene>
<dbReference type="Proteomes" id="UP000030765">
    <property type="component" value="Unassembled WGS sequence"/>
</dbReference>
<dbReference type="VEuPathDB" id="VectorBase:ASIC020923"/>
<accession>A0A084WR24</accession>
<keyword evidence="2" id="KW-0732">Signal</keyword>
<evidence type="ECO:0000313" key="4">
    <source>
        <dbReference type="EnsemblMetazoa" id="ASIC020923-PA"/>
    </source>
</evidence>
<dbReference type="EMBL" id="ATLV01025900">
    <property type="status" value="NOT_ANNOTATED_CDS"/>
    <property type="molecule type" value="Genomic_DNA"/>
</dbReference>
<feature type="compositionally biased region" description="Basic residues" evidence="1">
    <location>
        <begin position="115"/>
        <end position="124"/>
    </location>
</feature>
<dbReference type="VEuPathDB" id="VectorBase:ASIS000623"/>
<feature type="region of interest" description="Disordered" evidence="1">
    <location>
        <begin position="44"/>
        <end position="132"/>
    </location>
</feature>